<dbReference type="Pfam" id="PF02701">
    <property type="entry name" value="Zn_ribbon_Dof"/>
    <property type="match status" value="1"/>
</dbReference>
<comment type="function">
    <text evidence="9">Transcription factor that binds specifically to a 5'-AA[AG]G-3' consensus core sequence.</text>
</comment>
<feature type="domain" description="Dof-type" evidence="10">
    <location>
        <begin position="1"/>
        <end position="39"/>
    </location>
</feature>
<organism evidence="11 12">
    <name type="scientific">Phtheirospermum japonicum</name>
    <dbReference type="NCBI Taxonomy" id="374723"/>
    <lineage>
        <taxon>Eukaryota</taxon>
        <taxon>Viridiplantae</taxon>
        <taxon>Streptophyta</taxon>
        <taxon>Embryophyta</taxon>
        <taxon>Tracheophyta</taxon>
        <taxon>Spermatophyta</taxon>
        <taxon>Magnoliopsida</taxon>
        <taxon>eudicotyledons</taxon>
        <taxon>Gunneridae</taxon>
        <taxon>Pentapetalae</taxon>
        <taxon>asterids</taxon>
        <taxon>lamiids</taxon>
        <taxon>Lamiales</taxon>
        <taxon>Orobanchaceae</taxon>
        <taxon>Orobanchaceae incertae sedis</taxon>
        <taxon>Phtheirospermum</taxon>
    </lineage>
</organism>
<dbReference type="GO" id="GO:0003700">
    <property type="term" value="F:DNA-binding transcription factor activity"/>
    <property type="evidence" value="ECO:0007669"/>
    <property type="project" value="UniProtKB-UniRule"/>
</dbReference>
<evidence type="ECO:0000256" key="9">
    <source>
        <dbReference type="RuleBase" id="RU369094"/>
    </source>
</evidence>
<evidence type="ECO:0000256" key="5">
    <source>
        <dbReference type="ARBA" id="ARBA00023125"/>
    </source>
</evidence>
<keyword evidence="5 8" id="KW-0238">DNA-binding</keyword>
<evidence type="ECO:0000256" key="7">
    <source>
        <dbReference type="ARBA" id="ARBA00023242"/>
    </source>
</evidence>
<dbReference type="GO" id="GO:0008270">
    <property type="term" value="F:zinc ion binding"/>
    <property type="evidence" value="ECO:0007669"/>
    <property type="project" value="UniProtKB-KW"/>
</dbReference>
<keyword evidence="7 8" id="KW-0539">Nucleus</keyword>
<evidence type="ECO:0000256" key="8">
    <source>
        <dbReference type="PROSITE-ProRule" id="PRU00071"/>
    </source>
</evidence>
<dbReference type="PANTHER" id="PTHR31992:SF12">
    <property type="entry name" value="DOF ZINC FINGER PROTEIN DOF3.4"/>
    <property type="match status" value="1"/>
</dbReference>
<evidence type="ECO:0000259" key="10">
    <source>
        <dbReference type="PROSITE" id="PS50884"/>
    </source>
</evidence>
<proteinExistence type="predicted"/>
<keyword evidence="2 8" id="KW-0863">Zinc-finger</keyword>
<evidence type="ECO:0000256" key="4">
    <source>
        <dbReference type="ARBA" id="ARBA00023015"/>
    </source>
</evidence>
<keyword evidence="1 9" id="KW-0479">Metal-binding</keyword>
<evidence type="ECO:0000256" key="1">
    <source>
        <dbReference type="ARBA" id="ARBA00022723"/>
    </source>
</evidence>
<dbReference type="GO" id="GO:0003677">
    <property type="term" value="F:DNA binding"/>
    <property type="evidence" value="ECO:0007669"/>
    <property type="project" value="UniProtKB-UniRule"/>
</dbReference>
<protein>
    <recommendedName>
        <fullName evidence="9">Dof zinc finger protein</fullName>
    </recommendedName>
</protein>
<comment type="caution">
    <text evidence="11">The sequence shown here is derived from an EMBL/GenBank/DDBJ whole genome shotgun (WGS) entry which is preliminary data.</text>
</comment>
<dbReference type="GO" id="GO:0005634">
    <property type="term" value="C:nucleus"/>
    <property type="evidence" value="ECO:0007669"/>
    <property type="project" value="UniProtKB-SubCell"/>
</dbReference>
<feature type="non-terminal residue" evidence="11">
    <location>
        <position position="140"/>
    </location>
</feature>
<dbReference type="EMBL" id="BMAC01000020">
    <property type="protein sequence ID" value="GFP80606.1"/>
    <property type="molecule type" value="Genomic_DNA"/>
</dbReference>
<dbReference type="Proteomes" id="UP000653305">
    <property type="component" value="Unassembled WGS sequence"/>
</dbReference>
<dbReference type="OrthoDB" id="1927254at2759"/>
<evidence type="ECO:0000256" key="6">
    <source>
        <dbReference type="ARBA" id="ARBA00023163"/>
    </source>
</evidence>
<keyword evidence="3 9" id="KW-0862">Zinc</keyword>
<dbReference type="InterPro" id="IPR003851">
    <property type="entry name" value="Znf_Dof"/>
</dbReference>
<reference evidence="11" key="1">
    <citation type="submission" date="2020-07" db="EMBL/GenBank/DDBJ databases">
        <title>Ethylene signaling mediates host invasion by parasitic plants.</title>
        <authorList>
            <person name="Yoshida S."/>
        </authorList>
    </citation>
    <scope>NUCLEOTIDE SEQUENCE</scope>
    <source>
        <strain evidence="11">Okayama</strain>
    </source>
</reference>
<dbReference type="AlphaFoldDB" id="A0A830B1S0"/>
<keyword evidence="6 9" id="KW-0804">Transcription</keyword>
<sequence length="140" mass="14370">RQHQVSQPRHFCKSCRRYWTHGGTLRDIPIDGGSRRNAKRCRTGNSAAASTDCGGVFSSAQHDGFRNLPAAASQFLFLGDAKMSAGNSLLNSGSGTGLLALGGVGDMGFVVGQAVWPFSGVLEGEATGGNGGGGLAAADW</sequence>
<evidence type="ECO:0000313" key="11">
    <source>
        <dbReference type="EMBL" id="GFP80606.1"/>
    </source>
</evidence>
<evidence type="ECO:0000256" key="2">
    <source>
        <dbReference type="ARBA" id="ARBA00022771"/>
    </source>
</evidence>
<accession>A0A830B1S0</accession>
<dbReference type="PANTHER" id="PTHR31992">
    <property type="entry name" value="DOF ZINC FINGER PROTEIN DOF1.4-RELATED"/>
    <property type="match status" value="1"/>
</dbReference>
<dbReference type="InterPro" id="IPR045174">
    <property type="entry name" value="Dof"/>
</dbReference>
<evidence type="ECO:0000256" key="3">
    <source>
        <dbReference type="ARBA" id="ARBA00022833"/>
    </source>
</evidence>
<name>A0A830B1S0_9LAMI</name>
<evidence type="ECO:0000313" key="12">
    <source>
        <dbReference type="Proteomes" id="UP000653305"/>
    </source>
</evidence>
<gene>
    <name evidence="11" type="ORF">PHJA_000203900</name>
</gene>
<keyword evidence="12" id="KW-1185">Reference proteome</keyword>
<keyword evidence="4 9" id="KW-0805">Transcription regulation</keyword>
<dbReference type="PROSITE" id="PS50884">
    <property type="entry name" value="ZF_DOF_2"/>
    <property type="match status" value="1"/>
</dbReference>
<comment type="subcellular location">
    <subcellularLocation>
        <location evidence="8 9">Nucleus</location>
    </subcellularLocation>
</comment>